<sequence>MIKDIKEDNHLVLKALYNYMRPEFLAWFSRRYYCRIEDVEDAYQRSFNIFYFNVREDKVAMQEIKASTYLFSIGRNIMLQVLNKEPKNRTSLEDVHERSMEHVSIDYDMEDAYRKEVIVRLLNQLDETCRNVLVLSFYRDFSMESIATELNFKSESVAKKKKHLCMKKLKELVDKHNIVRDSLA</sequence>
<keyword evidence="8" id="KW-1185">Reference proteome</keyword>
<dbReference type="InterPro" id="IPR013324">
    <property type="entry name" value="RNA_pol_sigma_r3/r4-like"/>
</dbReference>
<reference evidence="7 8" key="1">
    <citation type="submission" date="2021-05" db="EMBL/GenBank/DDBJ databases">
        <title>A Polyphasic approach of four new species of the genus Ohtaekwangia: Ohtaekwangia histidinii sp. nov., Ohtaekwangia cretensis sp. nov., Ohtaekwangia indiensis sp. nov., Ohtaekwangia reichenbachii sp. nov. from diverse environment.</title>
        <authorList>
            <person name="Octaviana S."/>
        </authorList>
    </citation>
    <scope>NUCLEOTIDE SEQUENCE [LARGE SCALE GENOMIC DNA]</scope>
    <source>
        <strain evidence="7 8">PWU5</strain>
    </source>
</reference>
<organism evidence="7 8">
    <name type="scientific">Dawidia cretensis</name>
    <dbReference type="NCBI Taxonomy" id="2782350"/>
    <lineage>
        <taxon>Bacteria</taxon>
        <taxon>Pseudomonadati</taxon>
        <taxon>Bacteroidota</taxon>
        <taxon>Cytophagia</taxon>
        <taxon>Cytophagales</taxon>
        <taxon>Chryseotaleaceae</taxon>
        <taxon>Dawidia</taxon>
    </lineage>
</organism>
<dbReference type="PANTHER" id="PTHR43133:SF8">
    <property type="entry name" value="RNA POLYMERASE SIGMA FACTOR HI_1459-RELATED"/>
    <property type="match status" value="1"/>
</dbReference>
<dbReference type="AlphaFoldDB" id="A0AAP2E0F6"/>
<dbReference type="GO" id="GO:0016987">
    <property type="term" value="F:sigma factor activity"/>
    <property type="evidence" value="ECO:0007669"/>
    <property type="project" value="UniProtKB-KW"/>
</dbReference>
<comment type="caution">
    <text evidence="7">The sequence shown here is derived from an EMBL/GenBank/DDBJ whole genome shotgun (WGS) entry which is preliminary data.</text>
</comment>
<name>A0AAP2E0F6_9BACT</name>
<dbReference type="Gene3D" id="1.10.1740.10">
    <property type="match status" value="1"/>
</dbReference>
<feature type="domain" description="RNA polymerase sigma-70 region 4" evidence="6">
    <location>
        <begin position="121"/>
        <end position="171"/>
    </location>
</feature>
<proteinExistence type="inferred from homology"/>
<dbReference type="GO" id="GO:0006352">
    <property type="term" value="P:DNA-templated transcription initiation"/>
    <property type="evidence" value="ECO:0007669"/>
    <property type="project" value="InterPro"/>
</dbReference>
<dbReference type="InterPro" id="IPR013325">
    <property type="entry name" value="RNA_pol_sigma_r2"/>
</dbReference>
<evidence type="ECO:0000256" key="4">
    <source>
        <dbReference type="ARBA" id="ARBA00023125"/>
    </source>
</evidence>
<evidence type="ECO:0000256" key="1">
    <source>
        <dbReference type="ARBA" id="ARBA00010641"/>
    </source>
</evidence>
<keyword evidence="5" id="KW-0804">Transcription</keyword>
<dbReference type="SUPFAM" id="SSF88946">
    <property type="entry name" value="Sigma2 domain of RNA polymerase sigma factors"/>
    <property type="match status" value="1"/>
</dbReference>
<keyword evidence="4" id="KW-0238">DNA-binding</keyword>
<comment type="similarity">
    <text evidence="1">Belongs to the sigma-70 factor family. ECF subfamily.</text>
</comment>
<dbReference type="InterPro" id="IPR007630">
    <property type="entry name" value="RNA_pol_sigma70_r4"/>
</dbReference>
<protein>
    <submittedName>
        <fullName evidence="7">Sigma-70 family RNA polymerase sigma factor</fullName>
    </submittedName>
</protein>
<evidence type="ECO:0000256" key="3">
    <source>
        <dbReference type="ARBA" id="ARBA00023082"/>
    </source>
</evidence>
<dbReference type="PANTHER" id="PTHR43133">
    <property type="entry name" value="RNA POLYMERASE ECF-TYPE SIGMA FACTO"/>
    <property type="match status" value="1"/>
</dbReference>
<evidence type="ECO:0000313" key="8">
    <source>
        <dbReference type="Proteomes" id="UP001319080"/>
    </source>
</evidence>
<dbReference type="Gene3D" id="1.10.10.10">
    <property type="entry name" value="Winged helix-like DNA-binding domain superfamily/Winged helix DNA-binding domain"/>
    <property type="match status" value="1"/>
</dbReference>
<dbReference type="SUPFAM" id="SSF88659">
    <property type="entry name" value="Sigma3 and sigma4 domains of RNA polymerase sigma factors"/>
    <property type="match status" value="1"/>
</dbReference>
<dbReference type="GO" id="GO:0003677">
    <property type="term" value="F:DNA binding"/>
    <property type="evidence" value="ECO:0007669"/>
    <property type="project" value="UniProtKB-KW"/>
</dbReference>
<dbReference type="InterPro" id="IPR036388">
    <property type="entry name" value="WH-like_DNA-bd_sf"/>
</dbReference>
<dbReference type="NCBIfam" id="TIGR02937">
    <property type="entry name" value="sigma70-ECF"/>
    <property type="match status" value="1"/>
</dbReference>
<evidence type="ECO:0000256" key="2">
    <source>
        <dbReference type="ARBA" id="ARBA00023015"/>
    </source>
</evidence>
<keyword evidence="2" id="KW-0805">Transcription regulation</keyword>
<dbReference type="Pfam" id="PF04545">
    <property type="entry name" value="Sigma70_r4"/>
    <property type="match status" value="1"/>
</dbReference>
<accession>A0AAP2E0F6</accession>
<evidence type="ECO:0000259" key="6">
    <source>
        <dbReference type="Pfam" id="PF04545"/>
    </source>
</evidence>
<dbReference type="InterPro" id="IPR014284">
    <property type="entry name" value="RNA_pol_sigma-70_dom"/>
</dbReference>
<gene>
    <name evidence="7" type="ORF">KK062_15450</name>
</gene>
<dbReference type="EMBL" id="JAHESE010000015">
    <property type="protein sequence ID" value="MBT1709638.1"/>
    <property type="molecule type" value="Genomic_DNA"/>
</dbReference>
<dbReference type="Proteomes" id="UP001319080">
    <property type="component" value="Unassembled WGS sequence"/>
</dbReference>
<evidence type="ECO:0000256" key="5">
    <source>
        <dbReference type="ARBA" id="ARBA00023163"/>
    </source>
</evidence>
<keyword evidence="3" id="KW-0731">Sigma factor</keyword>
<dbReference type="InterPro" id="IPR039425">
    <property type="entry name" value="RNA_pol_sigma-70-like"/>
</dbReference>
<evidence type="ECO:0000313" key="7">
    <source>
        <dbReference type="EMBL" id="MBT1709638.1"/>
    </source>
</evidence>